<dbReference type="Proteomes" id="UP000192578">
    <property type="component" value="Unassembled WGS sequence"/>
</dbReference>
<keyword evidence="3 5" id="KW-1133">Transmembrane helix</keyword>
<reference evidence="9" key="1">
    <citation type="submission" date="2017-01" db="EMBL/GenBank/DDBJ databases">
        <title>Comparative genomics of anhydrobiosis in the tardigrade Hypsibius dujardini.</title>
        <authorList>
            <person name="Yoshida Y."/>
            <person name="Koutsovoulos G."/>
            <person name="Laetsch D."/>
            <person name="Stevens L."/>
            <person name="Kumar S."/>
            <person name="Horikawa D."/>
            <person name="Ishino K."/>
            <person name="Komine S."/>
            <person name="Tomita M."/>
            <person name="Blaxter M."/>
            <person name="Arakawa K."/>
        </authorList>
    </citation>
    <scope>NUCLEOTIDE SEQUENCE [LARGE SCALE GENOMIC DNA]</scope>
    <source>
        <strain evidence="9">Z151</strain>
    </source>
</reference>
<dbReference type="EMBL" id="MTYJ01000009">
    <property type="protein sequence ID" value="OQV23813.1"/>
    <property type="molecule type" value="Genomic_DNA"/>
</dbReference>
<keyword evidence="6" id="KW-0732">Signal</keyword>
<dbReference type="SUPFAM" id="SSF53822">
    <property type="entry name" value="Periplasmic binding protein-like I"/>
    <property type="match status" value="1"/>
</dbReference>
<dbReference type="PANTHER" id="PTHR44755">
    <property type="entry name" value="NATRIURETIC PEPTIDE RECEPTOR 3-RELATED"/>
    <property type="match status" value="1"/>
</dbReference>
<keyword evidence="2 5" id="KW-0812">Transmembrane</keyword>
<dbReference type="GO" id="GO:0017046">
    <property type="term" value="F:peptide hormone binding"/>
    <property type="evidence" value="ECO:0007669"/>
    <property type="project" value="TreeGrafter"/>
</dbReference>
<dbReference type="Gene3D" id="3.40.50.2300">
    <property type="match status" value="2"/>
</dbReference>
<dbReference type="InterPro" id="IPR001828">
    <property type="entry name" value="ANF_lig-bd_rcpt"/>
</dbReference>
<protein>
    <submittedName>
        <fullName evidence="8">Atrial natriuretic peptide receptor 1</fullName>
    </submittedName>
</protein>
<feature type="chain" id="PRO_5012076965" evidence="6">
    <location>
        <begin position="16"/>
        <end position="538"/>
    </location>
</feature>
<feature type="signal peptide" evidence="6">
    <location>
        <begin position="1"/>
        <end position="15"/>
    </location>
</feature>
<keyword evidence="4 5" id="KW-0472">Membrane</keyword>
<dbReference type="PANTHER" id="PTHR44755:SF8">
    <property type="entry name" value="RECEPTOR LIGAND BINDING REGION DOMAIN-CONTAINING PROTEIN"/>
    <property type="match status" value="1"/>
</dbReference>
<comment type="subcellular location">
    <subcellularLocation>
        <location evidence="1">Membrane</location>
    </subcellularLocation>
</comment>
<evidence type="ECO:0000256" key="4">
    <source>
        <dbReference type="ARBA" id="ARBA00023136"/>
    </source>
</evidence>
<feature type="transmembrane region" description="Helical" evidence="5">
    <location>
        <begin position="453"/>
        <end position="474"/>
    </location>
</feature>
<comment type="caution">
    <text evidence="8">The sequence shown here is derived from an EMBL/GenBank/DDBJ whole genome shotgun (WGS) entry which is preliminary data.</text>
</comment>
<evidence type="ECO:0000313" key="8">
    <source>
        <dbReference type="EMBL" id="OQV23813.1"/>
    </source>
</evidence>
<evidence type="ECO:0000313" key="9">
    <source>
        <dbReference type="Proteomes" id="UP000192578"/>
    </source>
</evidence>
<evidence type="ECO:0000256" key="5">
    <source>
        <dbReference type="SAM" id="Phobius"/>
    </source>
</evidence>
<dbReference type="AlphaFoldDB" id="A0A1W0X8J2"/>
<name>A0A1W0X8J2_HYPEX</name>
<dbReference type="GO" id="GO:0038023">
    <property type="term" value="F:signaling receptor activity"/>
    <property type="evidence" value="ECO:0007669"/>
    <property type="project" value="TreeGrafter"/>
</dbReference>
<evidence type="ECO:0000259" key="7">
    <source>
        <dbReference type="Pfam" id="PF01094"/>
    </source>
</evidence>
<dbReference type="Pfam" id="PF01094">
    <property type="entry name" value="ANF_receptor"/>
    <property type="match status" value="1"/>
</dbReference>
<evidence type="ECO:0000256" key="2">
    <source>
        <dbReference type="ARBA" id="ARBA00022692"/>
    </source>
</evidence>
<feature type="domain" description="Receptor ligand binding region" evidence="7">
    <location>
        <begin position="46"/>
        <end position="393"/>
    </location>
</feature>
<dbReference type="InterPro" id="IPR052612">
    <property type="entry name" value="ANP_Clearance_Receptor"/>
</dbReference>
<evidence type="ECO:0000256" key="3">
    <source>
        <dbReference type="ARBA" id="ARBA00022989"/>
    </source>
</evidence>
<dbReference type="OrthoDB" id="1890790at2759"/>
<keyword evidence="8" id="KW-0675">Receptor</keyword>
<dbReference type="GO" id="GO:0016020">
    <property type="term" value="C:membrane"/>
    <property type="evidence" value="ECO:0007669"/>
    <property type="project" value="UniProtKB-SubCell"/>
</dbReference>
<dbReference type="GO" id="GO:0007165">
    <property type="term" value="P:signal transduction"/>
    <property type="evidence" value="ECO:0007669"/>
    <property type="project" value="TreeGrafter"/>
</dbReference>
<proteinExistence type="predicted"/>
<sequence>MKLLNLFHTIGLVVAISSESVVTLNVTFFLHLPYDGSPYSDEFLQPAITMAFNYLKERYNGTEYSIQTQRQVFPSIYRCDQALAVISQIAAQYFFELVEGHPDTASIVFVTGCTEVMAYTADFTREANVLLVTSAGSESALDDKQRAPTLVRFGAYQASDVASCVVSVLLRHSWYHVTLFVDNVDGYYADVGTNLNYILKPEDGFTNLLISYDSTTGNESSLPLALMLAKRASRGWYLNAKRSLATAAQFGMANGDFVYIATWPFQHPSYGNLSWEYFDKYDLIAKEAFRSVLIITPQKPTEAKLREIQATRHLSPLEMANFQNNPHVLDTFIALIVAAEVVVNASRGNNNSDYRNGAVLASYFRNKSFDTVAGTVEMDGDGDKFSHYSLLSFDACMGQFREAFVYYPLVNSLIPTPGWKIAWPGHSKRPPVDVPLCGFLNENPICQPVEHGISLGILWMLGVLFVIPLIVIYLHRRHRRQESDQVFAQWVLNADDLRPCFSSSTWTRRATLPRREMLTKRQLQESLSLPGYAYTYWS</sequence>
<gene>
    <name evidence="8" type="ORF">BV898_02165</name>
</gene>
<accession>A0A1W0X8J2</accession>
<keyword evidence="9" id="KW-1185">Reference proteome</keyword>
<evidence type="ECO:0000256" key="6">
    <source>
        <dbReference type="SAM" id="SignalP"/>
    </source>
</evidence>
<dbReference type="InterPro" id="IPR028082">
    <property type="entry name" value="Peripla_BP_I"/>
</dbReference>
<organism evidence="8 9">
    <name type="scientific">Hypsibius exemplaris</name>
    <name type="common">Freshwater tardigrade</name>
    <dbReference type="NCBI Taxonomy" id="2072580"/>
    <lineage>
        <taxon>Eukaryota</taxon>
        <taxon>Metazoa</taxon>
        <taxon>Ecdysozoa</taxon>
        <taxon>Tardigrada</taxon>
        <taxon>Eutardigrada</taxon>
        <taxon>Parachela</taxon>
        <taxon>Hypsibioidea</taxon>
        <taxon>Hypsibiidae</taxon>
        <taxon>Hypsibius</taxon>
    </lineage>
</organism>
<evidence type="ECO:0000256" key="1">
    <source>
        <dbReference type="ARBA" id="ARBA00004370"/>
    </source>
</evidence>